<accession>A0A2S6HEL0</accession>
<protein>
    <recommendedName>
        <fullName evidence="1">Prenylated flavin chaperone LpdD-like domain-containing protein</fullName>
    </recommendedName>
</protein>
<dbReference type="AlphaFoldDB" id="A0A2S6HEL0"/>
<gene>
    <name evidence="2" type="ORF">BXY41_11946</name>
</gene>
<feature type="domain" description="Prenylated flavin chaperone LpdD-like" evidence="1">
    <location>
        <begin position="9"/>
        <end position="121"/>
    </location>
</feature>
<sequence length="126" mass="13359">MINKIYGVGKYAVSMSVHITTGNGLAVFISGGERPHLGGVALASPSAEIDGQQLSSCDLWTLTVPGHKDAQLAQKIAKKLCTALGEPVSVSLGVHIEHATMDEIKLLCNNVEAAADLFLKEYLKKD</sequence>
<evidence type="ECO:0000313" key="3">
    <source>
        <dbReference type="Proteomes" id="UP000237749"/>
    </source>
</evidence>
<dbReference type="InterPro" id="IPR048844">
    <property type="entry name" value="LpdD_chaperone-like"/>
</dbReference>
<evidence type="ECO:0000313" key="2">
    <source>
        <dbReference type="EMBL" id="PPK75876.1"/>
    </source>
</evidence>
<reference evidence="2 3" key="1">
    <citation type="submission" date="2018-02" db="EMBL/GenBank/DDBJ databases">
        <title>Genomic Encyclopedia of Archaeal and Bacterial Type Strains, Phase II (KMG-II): from individual species to whole genera.</title>
        <authorList>
            <person name="Goeker M."/>
        </authorList>
    </citation>
    <scope>NUCLEOTIDE SEQUENCE [LARGE SCALE GENOMIC DNA]</scope>
    <source>
        <strain evidence="2 3">DSM 3808</strain>
    </source>
</reference>
<comment type="caution">
    <text evidence="2">The sequence shown here is derived from an EMBL/GenBank/DDBJ whole genome shotgun (WGS) entry which is preliminary data.</text>
</comment>
<dbReference type="EMBL" id="PTJA01000019">
    <property type="protein sequence ID" value="PPK75876.1"/>
    <property type="molecule type" value="Genomic_DNA"/>
</dbReference>
<dbReference type="Pfam" id="PF21758">
    <property type="entry name" value="PAC_bac"/>
    <property type="match status" value="1"/>
</dbReference>
<evidence type="ECO:0000259" key="1">
    <source>
        <dbReference type="Pfam" id="PF21758"/>
    </source>
</evidence>
<proteinExistence type="predicted"/>
<keyword evidence="3" id="KW-1185">Reference proteome</keyword>
<name>A0A2S6HEL0_9FIRM</name>
<dbReference type="RefSeq" id="WP_104439625.1">
    <property type="nucleotide sequence ID" value="NZ_PTJA01000019.1"/>
</dbReference>
<dbReference type="OrthoDB" id="5878625at2"/>
<organism evidence="2 3">
    <name type="scientific">Lacrimispora xylanisolvens</name>
    <dbReference type="NCBI Taxonomy" id="384636"/>
    <lineage>
        <taxon>Bacteria</taxon>
        <taxon>Bacillati</taxon>
        <taxon>Bacillota</taxon>
        <taxon>Clostridia</taxon>
        <taxon>Lachnospirales</taxon>
        <taxon>Lachnospiraceae</taxon>
        <taxon>Lacrimispora</taxon>
    </lineage>
</organism>
<dbReference type="Proteomes" id="UP000237749">
    <property type="component" value="Unassembled WGS sequence"/>
</dbReference>